<comment type="subcellular location">
    <subcellularLocation>
        <location evidence="1">Membrane</location>
    </subcellularLocation>
</comment>
<dbReference type="Proteomes" id="UP000278351">
    <property type="component" value="Unassembled WGS sequence"/>
</dbReference>
<keyword evidence="3 6" id="KW-0732">Signal</keyword>
<evidence type="ECO:0000256" key="2">
    <source>
        <dbReference type="ARBA" id="ARBA00022692"/>
    </source>
</evidence>
<evidence type="ECO:0000259" key="8">
    <source>
        <dbReference type="Pfam" id="PF07244"/>
    </source>
</evidence>
<comment type="caution">
    <text evidence="9">The sequence shown here is derived from an EMBL/GenBank/DDBJ whole genome shotgun (WGS) entry which is preliminary data.</text>
</comment>
<dbReference type="GO" id="GO:0019867">
    <property type="term" value="C:outer membrane"/>
    <property type="evidence" value="ECO:0007669"/>
    <property type="project" value="InterPro"/>
</dbReference>
<dbReference type="PANTHER" id="PTHR12815">
    <property type="entry name" value="SORTING AND ASSEMBLY MACHINERY SAMM50 PROTEIN FAMILY MEMBER"/>
    <property type="match status" value="1"/>
</dbReference>
<dbReference type="InterPro" id="IPR039910">
    <property type="entry name" value="D15-like"/>
</dbReference>
<evidence type="ECO:0000256" key="5">
    <source>
        <dbReference type="ARBA" id="ARBA00023237"/>
    </source>
</evidence>
<feature type="chain" id="PRO_5018018227" description="Bacterial surface antigen (D15) domain-containing protein" evidence="6">
    <location>
        <begin position="28"/>
        <end position="808"/>
    </location>
</feature>
<evidence type="ECO:0000259" key="7">
    <source>
        <dbReference type="Pfam" id="PF01103"/>
    </source>
</evidence>
<keyword evidence="5" id="KW-0998">Cell outer membrane</keyword>
<accession>A0A3N4PZX9</accession>
<dbReference type="Pfam" id="PF07244">
    <property type="entry name" value="POTRA"/>
    <property type="match status" value="1"/>
</dbReference>
<evidence type="ECO:0000256" key="1">
    <source>
        <dbReference type="ARBA" id="ARBA00004370"/>
    </source>
</evidence>
<protein>
    <recommendedName>
        <fullName evidence="11">Bacterial surface antigen (D15) domain-containing protein</fullName>
    </recommendedName>
</protein>
<evidence type="ECO:0008006" key="11">
    <source>
        <dbReference type="Google" id="ProtNLM"/>
    </source>
</evidence>
<feature type="signal peptide" evidence="6">
    <location>
        <begin position="1"/>
        <end position="27"/>
    </location>
</feature>
<dbReference type="PROSITE" id="PS51257">
    <property type="entry name" value="PROKAR_LIPOPROTEIN"/>
    <property type="match status" value="1"/>
</dbReference>
<evidence type="ECO:0000313" key="10">
    <source>
        <dbReference type="Proteomes" id="UP000278351"/>
    </source>
</evidence>
<sequence length="808" mass="92214">MKKTTYATSLHLPVPALLMLLCLLLQACSNTQYLQKDQSLLTASSVDIKGKLNSTEKNELKSDLSSTSLMLQKPNQKVLGTRLKVWLYNKKTYDKKSNWFWNLVLAERNLQAPVIYDSAKAKESAARMVSYLNNQGYFYATVQPKTDIKAQKASVTYEVNTGKNFVIRKITYDIPDTAIAKIVKTGENLSLLKVNDAYKAGNLRDERERLTRMIRDAGYYKFNRDLVIFTVDTLNKSLFVDPLNPFESMPTVLSADQKPTMDVELSIRQPEDSASDLTKLFYLNKIYAFPDFTLNDNVNDTGFHTTQSRHLIVKYHENIIRPRVLSRAVQLRSNEKYSTTAYNNTVNRLYELNLWQFVTVQFKENKDTVQKLDAFIQLTPRKKQELSANIDLTTSSDYFVGSGVSLGYRHFNVNRAANELHITLKGGLEVVRNQGGQFNMQATEYGLNADFILPRFVTPFRVRQNNRSTAKTRISAGFNNLTRIDKFNIRTVNGAFGYEWNESIYKRWTAKPFTLNYVQVVLSQGFKDTVVDPNPYLRRSFEPAFVGGEAVTYTFSNNDIFHKRKNSFFRATFEESGLWLKGINGAISGITSGKNDLESLARVKISQFVRGEADYRHYWIYNKSSVATRAYVGLGIPYGQSDVLPYIRQFTAGGPNSIRAWRLRTLGPGSYVDMSPVAAIFPDQTGDMKLEANAEYRFDLLRLFGGTINLKGATFLDFGNIWMLKKDTSRPGADFQFGNLYKQLAIGTGLGARLDFSYFVIRVDWGIPLKKPYPTKNQSGWFINEWALGDSRWRRENVIWNIAIGYPF</sequence>
<feature type="domain" description="Bacterial surface antigen (D15)" evidence="7">
    <location>
        <begin position="607"/>
        <end position="775"/>
    </location>
</feature>
<dbReference type="PANTHER" id="PTHR12815:SF47">
    <property type="entry name" value="TRANSLOCATION AND ASSEMBLY MODULE SUBUNIT TAMA"/>
    <property type="match status" value="1"/>
</dbReference>
<proteinExistence type="predicted"/>
<dbReference type="AlphaFoldDB" id="A0A3N4PZX9"/>
<keyword evidence="2" id="KW-0812">Transmembrane</keyword>
<dbReference type="RefSeq" id="WP_123848580.1">
    <property type="nucleotide sequence ID" value="NZ_RPDH01000002.1"/>
</dbReference>
<dbReference type="Gene3D" id="3.10.20.310">
    <property type="entry name" value="membrane protein fhac"/>
    <property type="match status" value="1"/>
</dbReference>
<evidence type="ECO:0000313" key="9">
    <source>
        <dbReference type="EMBL" id="RPE09587.1"/>
    </source>
</evidence>
<dbReference type="OrthoDB" id="9814535at2"/>
<feature type="domain" description="POTRA" evidence="8">
    <location>
        <begin position="110"/>
        <end position="162"/>
    </location>
</feature>
<keyword evidence="4" id="KW-0472">Membrane</keyword>
<dbReference type="Pfam" id="PF01103">
    <property type="entry name" value="Omp85"/>
    <property type="match status" value="1"/>
</dbReference>
<dbReference type="EMBL" id="RPDH01000002">
    <property type="protein sequence ID" value="RPE09587.1"/>
    <property type="molecule type" value="Genomic_DNA"/>
</dbReference>
<dbReference type="InterPro" id="IPR010827">
    <property type="entry name" value="BamA/TamA_POTRA"/>
</dbReference>
<name>A0A3N4PZX9_9BACT</name>
<evidence type="ECO:0000256" key="3">
    <source>
        <dbReference type="ARBA" id="ARBA00022729"/>
    </source>
</evidence>
<keyword evidence="10" id="KW-1185">Reference proteome</keyword>
<dbReference type="InterPro" id="IPR000184">
    <property type="entry name" value="Bac_surfAg_D15"/>
</dbReference>
<reference evidence="9 10" key="1">
    <citation type="submission" date="2018-11" db="EMBL/GenBank/DDBJ databases">
        <title>Chitinophaga lutea sp.nov., isolate from arsenic contaminated soil.</title>
        <authorList>
            <person name="Zong Y."/>
        </authorList>
    </citation>
    <scope>NUCLEOTIDE SEQUENCE [LARGE SCALE GENOMIC DNA]</scope>
    <source>
        <strain evidence="9 10">ZY74</strain>
    </source>
</reference>
<organism evidence="9 10">
    <name type="scientific">Chitinophaga lutea</name>
    <dbReference type="NCBI Taxonomy" id="2488634"/>
    <lineage>
        <taxon>Bacteria</taxon>
        <taxon>Pseudomonadati</taxon>
        <taxon>Bacteroidota</taxon>
        <taxon>Chitinophagia</taxon>
        <taxon>Chitinophagales</taxon>
        <taxon>Chitinophagaceae</taxon>
        <taxon>Chitinophaga</taxon>
    </lineage>
</organism>
<dbReference type="Gene3D" id="2.40.160.50">
    <property type="entry name" value="membrane protein fhac: a member of the omp85/tpsb transporter family"/>
    <property type="match status" value="1"/>
</dbReference>
<evidence type="ECO:0000256" key="6">
    <source>
        <dbReference type="SAM" id="SignalP"/>
    </source>
</evidence>
<evidence type="ECO:0000256" key="4">
    <source>
        <dbReference type="ARBA" id="ARBA00023136"/>
    </source>
</evidence>
<gene>
    <name evidence="9" type="ORF">EGT74_21655</name>
</gene>